<dbReference type="PANTHER" id="PTHR43031">
    <property type="entry name" value="FAD-DEPENDENT OXIDOREDUCTASE"/>
    <property type="match status" value="1"/>
</dbReference>
<gene>
    <name evidence="2" type="ORF">CNQ36_00230</name>
</gene>
<dbReference type="PROSITE" id="PS50206">
    <property type="entry name" value="RHODANESE_3"/>
    <property type="match status" value="1"/>
</dbReference>
<reference evidence="2 3" key="1">
    <citation type="submission" date="2017-09" db="EMBL/GenBank/DDBJ databases">
        <authorList>
            <person name="Zhang H."/>
            <person name="Hu S."/>
            <person name="Xu J."/>
            <person name="He Z."/>
        </authorList>
    </citation>
    <scope>NUCLEOTIDE SEQUENCE [LARGE SCALE GENOMIC DNA]</scope>
    <source>
        <strain evidence="2 3">TXX3120</strain>
    </source>
</reference>
<dbReference type="SMART" id="SM00450">
    <property type="entry name" value="RHOD"/>
    <property type="match status" value="1"/>
</dbReference>
<organism evidence="2 3">
    <name type="scientific">Streptomyces fungicidicus</name>
    <dbReference type="NCBI Taxonomy" id="68203"/>
    <lineage>
        <taxon>Bacteria</taxon>
        <taxon>Bacillati</taxon>
        <taxon>Actinomycetota</taxon>
        <taxon>Actinomycetes</taxon>
        <taxon>Kitasatosporales</taxon>
        <taxon>Streptomycetaceae</taxon>
        <taxon>Streptomyces</taxon>
    </lineage>
</organism>
<proteinExistence type="predicted"/>
<evidence type="ECO:0000259" key="1">
    <source>
        <dbReference type="PROSITE" id="PS50206"/>
    </source>
</evidence>
<dbReference type="InterPro" id="IPR036873">
    <property type="entry name" value="Rhodanese-like_dom_sf"/>
</dbReference>
<dbReference type="Gene3D" id="3.40.250.10">
    <property type="entry name" value="Rhodanese-like domain"/>
    <property type="match status" value="1"/>
</dbReference>
<dbReference type="SUPFAM" id="SSF52821">
    <property type="entry name" value="Rhodanese/Cell cycle control phosphatase"/>
    <property type="match status" value="1"/>
</dbReference>
<accession>A0A494UU81</accession>
<keyword evidence="2" id="KW-0808">Transferase</keyword>
<dbReference type="AlphaFoldDB" id="A0A494UU81"/>
<dbReference type="GO" id="GO:0016740">
    <property type="term" value="F:transferase activity"/>
    <property type="evidence" value="ECO:0007669"/>
    <property type="project" value="UniProtKB-KW"/>
</dbReference>
<evidence type="ECO:0000313" key="2">
    <source>
        <dbReference type="EMBL" id="AYL34001.1"/>
    </source>
</evidence>
<dbReference type="Pfam" id="PF00581">
    <property type="entry name" value="Rhodanese"/>
    <property type="match status" value="1"/>
</dbReference>
<dbReference type="CDD" id="cd00158">
    <property type="entry name" value="RHOD"/>
    <property type="match status" value="1"/>
</dbReference>
<dbReference type="EMBL" id="CP023407">
    <property type="protein sequence ID" value="AYL34001.1"/>
    <property type="molecule type" value="Genomic_DNA"/>
</dbReference>
<dbReference type="InterPro" id="IPR001763">
    <property type="entry name" value="Rhodanese-like_dom"/>
</dbReference>
<sequence length="122" mass="12937">MMFLFRRNGSRVTVDEAHGRTSGDQPDAVLLDVREKPEWTAGHAPAAVHVPLTELVAGGTLPTEAEGRPLIVICRSGHRSQRAAKLLTERGAQAVDVEGGINAWAAAGHPVVDERGNSGRIA</sequence>
<name>A0A494UU81_9ACTN</name>
<dbReference type="InterPro" id="IPR050229">
    <property type="entry name" value="GlpE_sulfurtransferase"/>
</dbReference>
<dbReference type="KEGG" id="sfug:CNQ36_00230"/>
<dbReference type="PANTHER" id="PTHR43031:SF1">
    <property type="entry name" value="PYRIDINE NUCLEOTIDE-DISULPHIDE OXIDOREDUCTASE"/>
    <property type="match status" value="1"/>
</dbReference>
<evidence type="ECO:0000313" key="3">
    <source>
        <dbReference type="Proteomes" id="UP000282170"/>
    </source>
</evidence>
<dbReference type="Proteomes" id="UP000282170">
    <property type="component" value="Chromosome"/>
</dbReference>
<keyword evidence="3" id="KW-1185">Reference proteome</keyword>
<feature type="domain" description="Rhodanese" evidence="1">
    <location>
        <begin position="24"/>
        <end position="113"/>
    </location>
</feature>
<protein>
    <submittedName>
        <fullName evidence="2">Sulfurtransferase</fullName>
    </submittedName>
</protein>